<evidence type="ECO:0000313" key="6">
    <source>
        <dbReference type="Ensembl" id="ENSPNYP00000009254.1"/>
    </source>
</evidence>
<protein>
    <submittedName>
        <fullName evidence="6">La ribonucleoprotein 6, translational regulator b</fullName>
    </submittedName>
</protein>
<keyword evidence="1 2" id="KW-0694">RNA-binding</keyword>
<dbReference type="PROSITE" id="PS50961">
    <property type="entry name" value="HTH_LA"/>
    <property type="match status" value="1"/>
</dbReference>
<dbReference type="GeneTree" id="ENSGT00940000165636"/>
<dbReference type="Ensembl" id="ENSPNYT00000009468.1">
    <property type="protein sequence ID" value="ENSPNYP00000009254.1"/>
    <property type="gene ID" value="ENSPNYG00000007025.1"/>
</dbReference>
<dbReference type="Gene3D" id="1.10.10.10">
    <property type="entry name" value="Winged helix-like DNA-binding domain superfamily/Winged helix DNA-binding domain"/>
    <property type="match status" value="1"/>
</dbReference>
<evidence type="ECO:0000256" key="1">
    <source>
        <dbReference type="ARBA" id="ARBA00022884"/>
    </source>
</evidence>
<evidence type="ECO:0000256" key="3">
    <source>
        <dbReference type="SAM" id="MobiDB-lite"/>
    </source>
</evidence>
<dbReference type="PANTHER" id="PTHR22792">
    <property type="entry name" value="LUPUS LA PROTEIN-RELATED"/>
    <property type="match status" value="1"/>
</dbReference>
<dbReference type="Pfam" id="PF05383">
    <property type="entry name" value="La"/>
    <property type="match status" value="1"/>
</dbReference>
<dbReference type="InterPro" id="IPR036388">
    <property type="entry name" value="WH-like_DNA-bd_sf"/>
</dbReference>
<dbReference type="PANTHER" id="PTHR22792:SF61">
    <property type="entry name" value="LA RIBONUCLEOPROTEIN DOMAIN FAMILY MEMBER 6"/>
    <property type="match status" value="1"/>
</dbReference>
<accession>A0A3B4FHL2</accession>
<dbReference type="Pfam" id="PF12901">
    <property type="entry name" value="SUZ-C"/>
    <property type="match status" value="1"/>
</dbReference>
<sequence length="419" mass="46550">MDDSSLATGIATLKHTASPTQTAGGELQIHKDPKCGGGGRNGREWDDCEGEVLCLKIKTHLEELFSDSHLAEDGFLLKHVQKNKQGFVSLKLLTSLKKVQNTKNIWTLTKNWYLTLVGALYSDLLEVNDESTKVRRIEPLPKWLMCSPTSKHLLAWNFSEEQSSDDGAARGPEPAALSENVLQKFSIYGRVTSLQILPPGRELPADMQCYGKRHKELGQHLCAVIKFDSLETVRKAYSALKAEEEKSNGKGMCVVPMGFQSMHHFTEDESPEEASQILPEEENPPEIPENLVQQENSSPTAFFDEPPDTHQPNASTDNPAPLNVDPISSSCNGQSFPGWNHSDSRMTWNSGDYDKEISQSPWVLKRKLAALELNRKETGHPNAPSSIQRVIRQPFGPDGTSGFQLRPFVKATSTCLTWV</sequence>
<dbReference type="InterPro" id="IPR024642">
    <property type="entry name" value="SUZ-C"/>
</dbReference>
<dbReference type="GO" id="GO:0003729">
    <property type="term" value="F:mRNA binding"/>
    <property type="evidence" value="ECO:0007669"/>
    <property type="project" value="TreeGrafter"/>
</dbReference>
<dbReference type="InterPro" id="IPR036390">
    <property type="entry name" value="WH_DNA-bd_sf"/>
</dbReference>
<evidence type="ECO:0000256" key="2">
    <source>
        <dbReference type="PROSITE-ProRule" id="PRU00332"/>
    </source>
</evidence>
<feature type="region of interest" description="Disordered" evidence="3">
    <location>
        <begin position="265"/>
        <end position="323"/>
    </location>
</feature>
<evidence type="ECO:0000259" key="5">
    <source>
        <dbReference type="PROSITE" id="PS51938"/>
    </source>
</evidence>
<dbReference type="InterPro" id="IPR045180">
    <property type="entry name" value="La_dom_prot"/>
</dbReference>
<dbReference type="InterPro" id="IPR006630">
    <property type="entry name" value="La_HTH"/>
</dbReference>
<dbReference type="PROSITE" id="PS51938">
    <property type="entry name" value="SUZ_C"/>
    <property type="match status" value="1"/>
</dbReference>
<reference evidence="6" key="1">
    <citation type="submission" date="2023-09" db="UniProtKB">
        <authorList>
            <consortium name="Ensembl"/>
        </authorList>
    </citation>
    <scope>IDENTIFICATION</scope>
</reference>
<feature type="domain" description="HTH La-type RNA-binding" evidence="4">
    <location>
        <begin position="47"/>
        <end position="144"/>
    </location>
</feature>
<evidence type="ECO:0000259" key="4">
    <source>
        <dbReference type="PROSITE" id="PS50961"/>
    </source>
</evidence>
<organism evidence="6">
    <name type="scientific">Pundamilia nyererei</name>
    <dbReference type="NCBI Taxonomy" id="303518"/>
    <lineage>
        <taxon>Eukaryota</taxon>
        <taxon>Metazoa</taxon>
        <taxon>Chordata</taxon>
        <taxon>Craniata</taxon>
        <taxon>Vertebrata</taxon>
        <taxon>Euteleostomi</taxon>
        <taxon>Actinopterygii</taxon>
        <taxon>Neopterygii</taxon>
        <taxon>Teleostei</taxon>
        <taxon>Neoteleostei</taxon>
        <taxon>Acanthomorphata</taxon>
        <taxon>Ovalentaria</taxon>
        <taxon>Cichlomorphae</taxon>
        <taxon>Cichliformes</taxon>
        <taxon>Cichlidae</taxon>
        <taxon>African cichlids</taxon>
        <taxon>Pseudocrenilabrinae</taxon>
        <taxon>Haplochromini</taxon>
        <taxon>Pundamilia</taxon>
    </lineage>
</organism>
<feature type="region of interest" description="Disordered" evidence="3">
    <location>
        <begin position="15"/>
        <end position="41"/>
    </location>
</feature>
<name>A0A3B4FHL2_9CICH</name>
<dbReference type="SMART" id="SM00715">
    <property type="entry name" value="LA"/>
    <property type="match status" value="1"/>
</dbReference>
<proteinExistence type="predicted"/>
<dbReference type="GO" id="GO:0005634">
    <property type="term" value="C:nucleus"/>
    <property type="evidence" value="ECO:0007669"/>
    <property type="project" value="TreeGrafter"/>
</dbReference>
<feature type="domain" description="SUZ-C" evidence="5">
    <location>
        <begin position="358"/>
        <end position="407"/>
    </location>
</feature>
<dbReference type="AlphaFoldDB" id="A0A3B4FHL2"/>
<dbReference type="SUPFAM" id="SSF46785">
    <property type="entry name" value="Winged helix' DNA-binding domain"/>
    <property type="match status" value="1"/>
</dbReference>
<dbReference type="STRING" id="303518.ENSPNYP00000009254"/>